<evidence type="ECO:0000313" key="2">
    <source>
        <dbReference type="EMBL" id="CAG8566097.1"/>
    </source>
</evidence>
<dbReference type="EMBL" id="CAJVPY010002601">
    <property type="protein sequence ID" value="CAG8566097.1"/>
    <property type="molecule type" value="Genomic_DNA"/>
</dbReference>
<dbReference type="Proteomes" id="UP000789405">
    <property type="component" value="Unassembled WGS sequence"/>
</dbReference>
<evidence type="ECO:0000256" key="1">
    <source>
        <dbReference type="SAM" id="MobiDB-lite"/>
    </source>
</evidence>
<comment type="caution">
    <text evidence="2">The sequence shown here is derived from an EMBL/GenBank/DDBJ whole genome shotgun (WGS) entry which is preliminary data.</text>
</comment>
<sequence length="82" mass="9349">QPQNNQLQRPPNTGGSQRSQNVVNSSISTFTAVQQYNDLVEGWNPSNELQGSEILSKKTKFSSMLFLGLPELYEYDILFYDF</sequence>
<keyword evidence="3" id="KW-1185">Reference proteome</keyword>
<feature type="region of interest" description="Disordered" evidence="1">
    <location>
        <begin position="1"/>
        <end position="21"/>
    </location>
</feature>
<accession>A0A9N9FZ03</accession>
<feature type="non-terminal residue" evidence="2">
    <location>
        <position position="1"/>
    </location>
</feature>
<organism evidence="2 3">
    <name type="scientific">Dentiscutata erythropus</name>
    <dbReference type="NCBI Taxonomy" id="1348616"/>
    <lineage>
        <taxon>Eukaryota</taxon>
        <taxon>Fungi</taxon>
        <taxon>Fungi incertae sedis</taxon>
        <taxon>Mucoromycota</taxon>
        <taxon>Glomeromycotina</taxon>
        <taxon>Glomeromycetes</taxon>
        <taxon>Diversisporales</taxon>
        <taxon>Gigasporaceae</taxon>
        <taxon>Dentiscutata</taxon>
    </lineage>
</organism>
<proteinExistence type="predicted"/>
<feature type="compositionally biased region" description="Low complexity" evidence="1">
    <location>
        <begin position="1"/>
        <end position="12"/>
    </location>
</feature>
<name>A0A9N9FZ03_9GLOM</name>
<dbReference type="AlphaFoldDB" id="A0A9N9FZ03"/>
<reference evidence="2" key="1">
    <citation type="submission" date="2021-06" db="EMBL/GenBank/DDBJ databases">
        <authorList>
            <person name="Kallberg Y."/>
            <person name="Tangrot J."/>
            <person name="Rosling A."/>
        </authorList>
    </citation>
    <scope>NUCLEOTIDE SEQUENCE</scope>
    <source>
        <strain evidence="2">MA453B</strain>
    </source>
</reference>
<gene>
    <name evidence="2" type="ORF">DERYTH_LOCUS5972</name>
</gene>
<evidence type="ECO:0000313" key="3">
    <source>
        <dbReference type="Proteomes" id="UP000789405"/>
    </source>
</evidence>
<protein>
    <submittedName>
        <fullName evidence="2">18232_t:CDS:1</fullName>
    </submittedName>
</protein>